<protein>
    <recommendedName>
        <fullName evidence="1">SUF system FeS cluster assembly SufBD core domain-containing protein</fullName>
    </recommendedName>
</protein>
<sequence>MKSISITLKENQEKLLPLMWTTGSGEILVDAKLIGRGAKLNIVGAFFLADKDQVKLNVNIDHIAPDTTSDTLIKSVLTDRAVGGFYGLVSIKKGAKNTDTFFREDALLLSDTAKAEAIPSLEIDENEVKAGHASTVGPVDEEQLFYLMSIGITRKEAESLVVKGFFHPVLERISDKEKRGLEKALNRM</sequence>
<dbReference type="PANTHER" id="PTHR43575">
    <property type="entry name" value="PROTEIN ABCI7, CHLOROPLASTIC"/>
    <property type="match status" value="1"/>
</dbReference>
<evidence type="ECO:0000259" key="1">
    <source>
        <dbReference type="Pfam" id="PF01458"/>
    </source>
</evidence>
<comment type="caution">
    <text evidence="2">The sequence shown here is derived from an EMBL/GenBank/DDBJ whole genome shotgun (WGS) entry which is preliminary data.</text>
</comment>
<dbReference type="SUPFAM" id="SSF101960">
    <property type="entry name" value="Stabilizer of iron transporter SufD"/>
    <property type="match status" value="1"/>
</dbReference>
<gene>
    <name evidence="2" type="ORF">A2Z42_04035</name>
</gene>
<dbReference type="AlphaFoldDB" id="A0A1G1WHM6"/>
<feature type="domain" description="SUF system FeS cluster assembly SufBD core" evidence="1">
    <location>
        <begin position="30"/>
        <end position="165"/>
    </location>
</feature>
<dbReference type="GO" id="GO:0016226">
    <property type="term" value="P:iron-sulfur cluster assembly"/>
    <property type="evidence" value="ECO:0007669"/>
    <property type="project" value="InterPro"/>
</dbReference>
<name>A0A1G1WHM6_9BACT</name>
<dbReference type="Pfam" id="PF01458">
    <property type="entry name" value="SUFBD_core"/>
    <property type="match status" value="1"/>
</dbReference>
<dbReference type="Proteomes" id="UP000176645">
    <property type="component" value="Unassembled WGS sequence"/>
</dbReference>
<dbReference type="InterPro" id="IPR037284">
    <property type="entry name" value="SUF_FeS_clus_asmbl_SufBD_sf"/>
</dbReference>
<dbReference type="InterPro" id="IPR055346">
    <property type="entry name" value="Fe-S_cluster_assembly_SufBD"/>
</dbReference>
<evidence type="ECO:0000313" key="2">
    <source>
        <dbReference type="EMBL" id="OGY27212.1"/>
    </source>
</evidence>
<proteinExistence type="predicted"/>
<dbReference type="EMBL" id="MHCU01000046">
    <property type="protein sequence ID" value="OGY27212.1"/>
    <property type="molecule type" value="Genomic_DNA"/>
</dbReference>
<dbReference type="PANTHER" id="PTHR43575:SF1">
    <property type="entry name" value="PROTEIN ABCI7, CHLOROPLASTIC"/>
    <property type="match status" value="1"/>
</dbReference>
<evidence type="ECO:0000313" key="3">
    <source>
        <dbReference type="Proteomes" id="UP000176645"/>
    </source>
</evidence>
<accession>A0A1G1WHM6</accession>
<dbReference type="InterPro" id="IPR000825">
    <property type="entry name" value="SUF_FeS_clus_asmbl_SufBD_core"/>
</dbReference>
<reference evidence="2 3" key="1">
    <citation type="journal article" date="2016" name="Nat. Commun.">
        <title>Thousands of microbial genomes shed light on interconnected biogeochemical processes in an aquifer system.</title>
        <authorList>
            <person name="Anantharaman K."/>
            <person name="Brown C.T."/>
            <person name="Hug L.A."/>
            <person name="Sharon I."/>
            <person name="Castelle C.J."/>
            <person name="Probst A.J."/>
            <person name="Thomas B.C."/>
            <person name="Singh A."/>
            <person name="Wilkins M.J."/>
            <person name="Karaoz U."/>
            <person name="Brodie E.L."/>
            <person name="Williams K.H."/>
            <person name="Hubbard S.S."/>
            <person name="Banfield J.F."/>
        </authorList>
    </citation>
    <scope>NUCLEOTIDE SEQUENCE [LARGE SCALE GENOMIC DNA]</scope>
</reference>
<organism evidence="2 3">
    <name type="scientific">Candidatus Woykebacteria bacterium RBG_19FT_COMBO_43_10</name>
    <dbReference type="NCBI Taxonomy" id="1802598"/>
    <lineage>
        <taxon>Bacteria</taxon>
        <taxon>Candidatus Woykeibacteriota</taxon>
    </lineage>
</organism>